<dbReference type="EMBL" id="QUAK01000033">
    <property type="protein sequence ID" value="RFU87397.1"/>
    <property type="molecule type" value="Genomic_DNA"/>
</dbReference>
<accession>A0A372MAT5</accession>
<dbReference type="UniPathway" id="UPA00071"/>
<keyword evidence="8" id="KW-1185">Reference proteome</keyword>
<dbReference type="InterPro" id="IPR002835">
    <property type="entry name" value="CofC"/>
</dbReference>
<comment type="similarity">
    <text evidence="5">Belongs to the CofC family.</text>
</comment>
<feature type="binding site" evidence="5">
    <location>
        <position position="168"/>
    </location>
    <ligand>
        <name>phosphoenolpyruvate</name>
        <dbReference type="ChEBI" id="CHEBI:58702"/>
    </ligand>
</feature>
<dbReference type="GO" id="GO:0052645">
    <property type="term" value="P:F420-0 metabolic process"/>
    <property type="evidence" value="ECO:0007669"/>
    <property type="project" value="UniProtKB-UniRule"/>
</dbReference>
<name>A0A372MAT5_9ACTN</name>
<feature type="region of interest" description="Disordered" evidence="6">
    <location>
        <begin position="216"/>
        <end position="236"/>
    </location>
</feature>
<evidence type="ECO:0000313" key="7">
    <source>
        <dbReference type="EMBL" id="RFU87397.1"/>
    </source>
</evidence>
<keyword evidence="3 5" id="KW-0547">Nucleotide-binding</keyword>
<dbReference type="GO" id="GO:0005525">
    <property type="term" value="F:GTP binding"/>
    <property type="evidence" value="ECO:0007669"/>
    <property type="project" value="UniProtKB-KW"/>
</dbReference>
<sequence>MGAMRTDADPTPPGAWTLVIPLKPLTRAKSRLAGAARAALRPSLALAFAQDTVAAALACPAVRDVVVVTDDALASRELAALGARTVRDEPAGGLNAALAHGAHTARALHPGTPVAALNADLPALRPAELLRVLHSASAIPRSFLADAAGIGTTLLAAADGTPLAPAFGGPSRARHLATGAHELALTDVPGARQDVDTWEDLAAALELGVGPRTADATGLFGPGPWRDLRRSAASPE</sequence>
<evidence type="ECO:0000256" key="1">
    <source>
        <dbReference type="ARBA" id="ARBA00022679"/>
    </source>
</evidence>
<dbReference type="GO" id="GO:0043814">
    <property type="term" value="F:phospholactate guanylyltransferase activity"/>
    <property type="evidence" value="ECO:0007669"/>
    <property type="project" value="InterPro"/>
</dbReference>
<gene>
    <name evidence="7" type="primary">cofC</name>
    <name evidence="5" type="synonym">fbiD</name>
    <name evidence="7" type="ORF">DY218_07140</name>
</gene>
<dbReference type="Gene3D" id="3.90.550.10">
    <property type="entry name" value="Spore Coat Polysaccharide Biosynthesis Protein SpsA, Chain A"/>
    <property type="match status" value="1"/>
</dbReference>
<comment type="catalytic activity">
    <reaction evidence="5">
        <text>phosphoenolpyruvate + GTP + H(+) = enolpyruvoyl-2-diphospho-5'-guanosine + diphosphate</text>
        <dbReference type="Rhea" id="RHEA:30519"/>
        <dbReference type="ChEBI" id="CHEBI:15378"/>
        <dbReference type="ChEBI" id="CHEBI:33019"/>
        <dbReference type="ChEBI" id="CHEBI:37565"/>
        <dbReference type="ChEBI" id="CHEBI:58702"/>
        <dbReference type="ChEBI" id="CHEBI:143701"/>
        <dbReference type="EC" id="2.7.7.105"/>
    </reaction>
</comment>
<keyword evidence="4 5" id="KW-0342">GTP-binding</keyword>
<dbReference type="NCBIfam" id="TIGR03552">
    <property type="entry name" value="F420_cofC"/>
    <property type="match status" value="1"/>
</dbReference>
<protein>
    <recommendedName>
        <fullName evidence="5">Phosphoenolpyruvate guanylyltransferase</fullName>
        <shortName evidence="5">PEP guanylyltransferase</shortName>
        <ecNumber evidence="5">2.7.7.105</ecNumber>
    </recommendedName>
</protein>
<organism evidence="7 8">
    <name type="scientific">Streptomyces triticagri</name>
    <dbReference type="NCBI Taxonomy" id="2293568"/>
    <lineage>
        <taxon>Bacteria</taxon>
        <taxon>Bacillati</taxon>
        <taxon>Actinomycetota</taxon>
        <taxon>Actinomycetes</taxon>
        <taxon>Kitasatosporales</taxon>
        <taxon>Streptomycetaceae</taxon>
        <taxon>Streptomyces</taxon>
    </lineage>
</organism>
<reference evidence="7 8" key="1">
    <citation type="submission" date="2018-08" db="EMBL/GenBank/DDBJ databases">
        <title>Isolation, diversity and antifungal activity of Actinobacteria from wheat.</title>
        <authorList>
            <person name="Han C."/>
        </authorList>
    </citation>
    <scope>NUCLEOTIDE SEQUENCE [LARGE SCALE GENOMIC DNA]</scope>
    <source>
        <strain evidence="7 8">NEAU-YY421</strain>
    </source>
</reference>
<dbReference type="EC" id="2.7.7.105" evidence="5"/>
<dbReference type="Proteomes" id="UP000263094">
    <property type="component" value="Unassembled WGS sequence"/>
</dbReference>
<evidence type="ECO:0000256" key="6">
    <source>
        <dbReference type="SAM" id="MobiDB-lite"/>
    </source>
</evidence>
<dbReference type="RefSeq" id="WP_128555062.1">
    <property type="nucleotide sequence ID" value="NZ_QUAK01000033.1"/>
</dbReference>
<comment type="function">
    <text evidence="5">Guanylyltransferase that catalyzes the activation of phosphoenolpyruvate (PEP) as enolpyruvoyl-2-diphospho-5'-guanosine, via the condensation of PEP with GTP. It is involved in the biosynthesis of coenzyme F420, a hydride carrier cofactor.</text>
</comment>
<feature type="binding site" evidence="5">
    <location>
        <position position="152"/>
    </location>
    <ligand>
        <name>phosphoenolpyruvate</name>
        <dbReference type="ChEBI" id="CHEBI:58702"/>
    </ligand>
</feature>
<dbReference type="Pfam" id="PF01983">
    <property type="entry name" value="CofC"/>
    <property type="match status" value="1"/>
</dbReference>
<dbReference type="InterPro" id="IPR029044">
    <property type="entry name" value="Nucleotide-diphossugar_trans"/>
</dbReference>
<evidence type="ECO:0000256" key="5">
    <source>
        <dbReference type="HAMAP-Rule" id="MF_02114"/>
    </source>
</evidence>
<dbReference type="PANTHER" id="PTHR40392">
    <property type="entry name" value="2-PHOSPHO-L-LACTATE GUANYLYLTRANSFERASE"/>
    <property type="match status" value="1"/>
</dbReference>
<keyword evidence="1 5" id="KW-0808">Transferase</keyword>
<feature type="binding site" evidence="5">
    <location>
        <position position="171"/>
    </location>
    <ligand>
        <name>phosphoenolpyruvate</name>
        <dbReference type="ChEBI" id="CHEBI:58702"/>
    </ligand>
</feature>
<dbReference type="HAMAP" id="MF_02114">
    <property type="entry name" value="CofC"/>
    <property type="match status" value="1"/>
</dbReference>
<dbReference type="SUPFAM" id="SSF53448">
    <property type="entry name" value="Nucleotide-diphospho-sugar transferases"/>
    <property type="match status" value="1"/>
</dbReference>
<dbReference type="AlphaFoldDB" id="A0A372MAT5"/>
<evidence type="ECO:0000256" key="3">
    <source>
        <dbReference type="ARBA" id="ARBA00022741"/>
    </source>
</evidence>
<evidence type="ECO:0000313" key="8">
    <source>
        <dbReference type="Proteomes" id="UP000263094"/>
    </source>
</evidence>
<dbReference type="OrthoDB" id="9151145at2"/>
<proteinExistence type="inferred from homology"/>
<evidence type="ECO:0000256" key="2">
    <source>
        <dbReference type="ARBA" id="ARBA00022695"/>
    </source>
</evidence>
<evidence type="ECO:0000256" key="4">
    <source>
        <dbReference type="ARBA" id="ARBA00023134"/>
    </source>
</evidence>
<comment type="pathway">
    <text evidence="5">Cofactor biosynthesis; coenzyme F420 biosynthesis.</text>
</comment>
<keyword evidence="2 5" id="KW-0548">Nucleotidyltransferase</keyword>
<dbReference type="PANTHER" id="PTHR40392:SF1">
    <property type="entry name" value="2-PHOSPHO-L-LACTATE GUANYLYLTRANSFERASE"/>
    <property type="match status" value="1"/>
</dbReference>
<comment type="caution">
    <text evidence="7">The sequence shown here is derived from an EMBL/GenBank/DDBJ whole genome shotgun (WGS) entry which is preliminary data.</text>
</comment>